<sequence length="243" mass="26073">MDDKPATAHARALLDANPTLLMLANTPAGELRVSAIDDATFAALNAAAAAVIAEFPPHETLLLLAQRYWDTRAADTVARSGHAFAECLAVVAGLEACERCGRRYAEPEHQCTPADAAAWAVERAVRAIQALSAGERAALDQWMLTHERWGQQIVRRIAYDVSQNDRPGLGTRCRVLLIAGLLGAQGASPDLLSEQSVTATSTRRLVAGLQARTDQDPGRATVLRPEGHDTSGCDSARPDRYRS</sequence>
<dbReference type="AlphaFoldDB" id="A0A0P9FD62"/>
<name>A0A0P9FD62_9CHLR</name>
<reference evidence="2 3" key="1">
    <citation type="submission" date="2015-09" db="EMBL/GenBank/DDBJ databases">
        <title>Draft genome sequence of Kouleothrix aurantiaca JCM 19913.</title>
        <authorList>
            <person name="Hemp J."/>
        </authorList>
    </citation>
    <scope>NUCLEOTIDE SEQUENCE [LARGE SCALE GENOMIC DNA]</scope>
    <source>
        <strain evidence="2 3">COM-B</strain>
    </source>
</reference>
<organism evidence="2 3">
    <name type="scientific">Kouleothrix aurantiaca</name>
    <dbReference type="NCBI Taxonomy" id="186479"/>
    <lineage>
        <taxon>Bacteria</taxon>
        <taxon>Bacillati</taxon>
        <taxon>Chloroflexota</taxon>
        <taxon>Chloroflexia</taxon>
        <taxon>Chloroflexales</taxon>
        <taxon>Roseiflexineae</taxon>
        <taxon>Roseiflexaceae</taxon>
        <taxon>Kouleothrix</taxon>
    </lineage>
</organism>
<comment type="caution">
    <text evidence="2">The sequence shown here is derived from an EMBL/GenBank/DDBJ whole genome shotgun (WGS) entry which is preliminary data.</text>
</comment>
<evidence type="ECO:0000256" key="1">
    <source>
        <dbReference type="SAM" id="MobiDB-lite"/>
    </source>
</evidence>
<feature type="compositionally biased region" description="Basic and acidic residues" evidence="1">
    <location>
        <begin position="225"/>
        <end position="243"/>
    </location>
</feature>
<evidence type="ECO:0000313" key="2">
    <source>
        <dbReference type="EMBL" id="KPV54624.1"/>
    </source>
</evidence>
<keyword evidence="3" id="KW-1185">Reference proteome</keyword>
<dbReference type="EMBL" id="LJCR01000030">
    <property type="protein sequence ID" value="KPV54624.1"/>
    <property type="molecule type" value="Genomic_DNA"/>
</dbReference>
<proteinExistence type="predicted"/>
<accession>A0A0P9FD62</accession>
<dbReference type="Proteomes" id="UP000050509">
    <property type="component" value="Unassembled WGS sequence"/>
</dbReference>
<gene>
    <name evidence="2" type="ORF">SE17_02575</name>
</gene>
<feature type="region of interest" description="Disordered" evidence="1">
    <location>
        <begin position="208"/>
        <end position="243"/>
    </location>
</feature>
<evidence type="ECO:0000313" key="3">
    <source>
        <dbReference type="Proteomes" id="UP000050509"/>
    </source>
</evidence>
<protein>
    <submittedName>
        <fullName evidence="2">Uncharacterized protein</fullName>
    </submittedName>
</protein>